<proteinExistence type="predicted"/>
<dbReference type="EMBL" id="BAAARA010000004">
    <property type="protein sequence ID" value="GAA2342611.1"/>
    <property type="molecule type" value="Genomic_DNA"/>
</dbReference>
<dbReference type="PANTHER" id="PTHR36221:SF1">
    <property type="entry name" value="DUF742 DOMAIN-CONTAINING PROTEIN"/>
    <property type="match status" value="1"/>
</dbReference>
<reference evidence="1 2" key="1">
    <citation type="journal article" date="2019" name="Int. J. Syst. Evol. Microbiol.">
        <title>The Global Catalogue of Microorganisms (GCM) 10K type strain sequencing project: providing services to taxonomists for standard genome sequencing and annotation.</title>
        <authorList>
            <consortium name="The Broad Institute Genomics Platform"/>
            <consortium name="The Broad Institute Genome Sequencing Center for Infectious Disease"/>
            <person name="Wu L."/>
            <person name="Ma J."/>
        </authorList>
    </citation>
    <scope>NUCLEOTIDE SEQUENCE [LARGE SCALE GENOMIC DNA]</scope>
    <source>
        <strain evidence="1 2">JCM 16221</strain>
    </source>
</reference>
<keyword evidence="2" id="KW-1185">Reference proteome</keyword>
<dbReference type="PANTHER" id="PTHR36221">
    <property type="entry name" value="DUF742 DOMAIN-CONTAINING PROTEIN"/>
    <property type="match status" value="1"/>
</dbReference>
<comment type="caution">
    <text evidence="1">The sequence shown here is derived from an EMBL/GenBank/DDBJ whole genome shotgun (WGS) entry which is preliminary data.</text>
</comment>
<dbReference type="Proteomes" id="UP001501218">
    <property type="component" value="Unassembled WGS sequence"/>
</dbReference>
<accession>A0ABN3G276</accession>
<gene>
    <name evidence="1" type="ORF">GCM10009854_19180</name>
</gene>
<organism evidence="1 2">
    <name type="scientific">Saccharopolyspora halophila</name>
    <dbReference type="NCBI Taxonomy" id="405551"/>
    <lineage>
        <taxon>Bacteria</taxon>
        <taxon>Bacillati</taxon>
        <taxon>Actinomycetota</taxon>
        <taxon>Actinomycetes</taxon>
        <taxon>Pseudonocardiales</taxon>
        <taxon>Pseudonocardiaceae</taxon>
        <taxon>Saccharopolyspora</taxon>
    </lineage>
</organism>
<protein>
    <submittedName>
        <fullName evidence="1">DUF742 domain-containing protein</fullName>
    </submittedName>
</protein>
<dbReference type="RefSeq" id="WP_344128929.1">
    <property type="nucleotide sequence ID" value="NZ_BAAARA010000004.1"/>
</dbReference>
<evidence type="ECO:0000313" key="1">
    <source>
        <dbReference type="EMBL" id="GAA2342611.1"/>
    </source>
</evidence>
<name>A0ABN3G276_9PSEU</name>
<dbReference type="Pfam" id="PF05331">
    <property type="entry name" value="DUF742"/>
    <property type="match status" value="1"/>
</dbReference>
<evidence type="ECO:0000313" key="2">
    <source>
        <dbReference type="Proteomes" id="UP001501218"/>
    </source>
</evidence>
<dbReference type="InterPro" id="IPR007995">
    <property type="entry name" value="DUF742"/>
</dbReference>
<sequence>MTRGRGLLDDEDPDRLYVVTGGRSRADEETFDTVTLVVGSGRPDPGMQSEHVKILRLCREPISVVELSAELRLPVAVVRILLGDLLAARKITTRQPSAGGAPANVPRPELLEQVLVGLRNL</sequence>